<gene>
    <name evidence="1" type="ORF">Tci_918439</name>
</gene>
<reference evidence="1" key="1">
    <citation type="journal article" date="2019" name="Sci. Rep.">
        <title>Draft genome of Tanacetum cinerariifolium, the natural source of mosquito coil.</title>
        <authorList>
            <person name="Yamashiro T."/>
            <person name="Shiraishi A."/>
            <person name="Satake H."/>
            <person name="Nakayama K."/>
        </authorList>
    </citation>
    <scope>NUCLEOTIDE SEQUENCE</scope>
</reference>
<feature type="non-terminal residue" evidence="1">
    <location>
        <position position="79"/>
    </location>
</feature>
<evidence type="ECO:0000313" key="1">
    <source>
        <dbReference type="EMBL" id="GFD46470.1"/>
    </source>
</evidence>
<organism evidence="1">
    <name type="scientific">Tanacetum cinerariifolium</name>
    <name type="common">Dalmatian daisy</name>
    <name type="synonym">Chrysanthemum cinerariifolium</name>
    <dbReference type="NCBI Taxonomy" id="118510"/>
    <lineage>
        <taxon>Eukaryota</taxon>
        <taxon>Viridiplantae</taxon>
        <taxon>Streptophyta</taxon>
        <taxon>Embryophyta</taxon>
        <taxon>Tracheophyta</taxon>
        <taxon>Spermatophyta</taxon>
        <taxon>Magnoliopsida</taxon>
        <taxon>eudicotyledons</taxon>
        <taxon>Gunneridae</taxon>
        <taxon>Pentapetalae</taxon>
        <taxon>asterids</taxon>
        <taxon>campanulids</taxon>
        <taxon>Asterales</taxon>
        <taxon>Asteraceae</taxon>
        <taxon>Asteroideae</taxon>
        <taxon>Anthemideae</taxon>
        <taxon>Anthemidinae</taxon>
        <taxon>Tanacetum</taxon>
    </lineage>
</organism>
<proteinExistence type="predicted"/>
<name>A0A699WJE2_TANCI</name>
<sequence length="79" mass="9565">PEEDKFEEEEDPKEEEDDMEIDIEENKNEPEITYLYVEMDPLNPLLLSLNLMMRSRRLCGRETMHALVEKNRKAKDKFY</sequence>
<accession>A0A699WJE2</accession>
<dbReference type="AlphaFoldDB" id="A0A699WJE2"/>
<comment type="caution">
    <text evidence="1">The sequence shown here is derived from an EMBL/GenBank/DDBJ whole genome shotgun (WGS) entry which is preliminary data.</text>
</comment>
<protein>
    <submittedName>
        <fullName evidence="1">Uncharacterized protein</fullName>
    </submittedName>
</protein>
<dbReference type="EMBL" id="BKCJ011674800">
    <property type="protein sequence ID" value="GFD46470.1"/>
    <property type="molecule type" value="Genomic_DNA"/>
</dbReference>
<feature type="non-terminal residue" evidence="1">
    <location>
        <position position="1"/>
    </location>
</feature>